<proteinExistence type="predicted"/>
<comment type="subcellular location">
    <subcellularLocation>
        <location evidence="1">Membrane</location>
        <topology evidence="1">Multi-pass membrane protein</topology>
    </subcellularLocation>
</comment>
<keyword evidence="8" id="KW-1185">Reference proteome</keyword>
<evidence type="ECO:0000256" key="2">
    <source>
        <dbReference type="ARBA" id="ARBA00022692"/>
    </source>
</evidence>
<name>A0A0U5CVF9_9EURY</name>
<dbReference type="PANTHER" id="PTHR36974:SF1">
    <property type="entry name" value="DOXX FAMILY MEMBRANE PROTEIN"/>
    <property type="match status" value="1"/>
</dbReference>
<feature type="transmembrane region" description="Helical" evidence="5">
    <location>
        <begin position="75"/>
        <end position="93"/>
    </location>
</feature>
<evidence type="ECO:0000313" key="7">
    <source>
        <dbReference type="EMBL" id="CQH47233.1"/>
    </source>
</evidence>
<dbReference type="PANTHER" id="PTHR36974">
    <property type="entry name" value="MEMBRANE PROTEIN-RELATED"/>
    <property type="match status" value="1"/>
</dbReference>
<keyword evidence="2 5" id="KW-0812">Transmembrane</keyword>
<dbReference type="AlphaFoldDB" id="A0A0U5CVF9"/>
<evidence type="ECO:0000259" key="6">
    <source>
        <dbReference type="Pfam" id="PF07291"/>
    </source>
</evidence>
<sequence length="141" mass="15447">MTSLRDTLTRFERPLRYAMGAVYVVTGALHFLAPASFERVVPSSLPRPRALVYVSGVAEVVLGVGVLFERTRRLSAWGIVALLVAVFPANVYTVTDDVAGELAPDGMEGVARAIAWARLPFQGVLVLWAWWHARPDAEPET</sequence>
<accession>A0A0U5CVF9</accession>
<keyword evidence="3 5" id="KW-1133">Transmembrane helix</keyword>
<dbReference type="GO" id="GO:0030416">
    <property type="term" value="P:methylamine metabolic process"/>
    <property type="evidence" value="ECO:0007669"/>
    <property type="project" value="InterPro"/>
</dbReference>
<dbReference type="RefSeq" id="WP_238323983.1">
    <property type="nucleotide sequence ID" value="NZ_CEML01000002.1"/>
</dbReference>
<dbReference type="Proteomes" id="UP000066737">
    <property type="component" value="Chromosome I"/>
</dbReference>
<evidence type="ECO:0000256" key="4">
    <source>
        <dbReference type="ARBA" id="ARBA00023136"/>
    </source>
</evidence>
<dbReference type="Pfam" id="PF07291">
    <property type="entry name" value="MauE"/>
    <property type="match status" value="1"/>
</dbReference>
<feature type="transmembrane region" description="Helical" evidence="5">
    <location>
        <begin position="113"/>
        <end position="131"/>
    </location>
</feature>
<feature type="transmembrane region" description="Helical" evidence="5">
    <location>
        <begin position="20"/>
        <end position="37"/>
    </location>
</feature>
<feature type="transmembrane region" description="Helical" evidence="5">
    <location>
        <begin position="49"/>
        <end position="68"/>
    </location>
</feature>
<evidence type="ECO:0000256" key="3">
    <source>
        <dbReference type="ARBA" id="ARBA00022989"/>
    </source>
</evidence>
<evidence type="ECO:0000256" key="5">
    <source>
        <dbReference type="SAM" id="Phobius"/>
    </source>
</evidence>
<evidence type="ECO:0000256" key="1">
    <source>
        <dbReference type="ARBA" id="ARBA00004141"/>
    </source>
</evidence>
<dbReference type="InterPro" id="IPR009908">
    <property type="entry name" value="Methylamine_util_MauE"/>
</dbReference>
<protein>
    <submittedName>
        <fullName evidence="7">DoxX domain protein</fullName>
    </submittedName>
</protein>
<dbReference type="GO" id="GO:0016020">
    <property type="term" value="C:membrane"/>
    <property type="evidence" value="ECO:0007669"/>
    <property type="project" value="UniProtKB-SubCell"/>
</dbReference>
<evidence type="ECO:0000313" key="8">
    <source>
        <dbReference type="Proteomes" id="UP000066737"/>
    </source>
</evidence>
<dbReference type="GeneID" id="26657990"/>
<reference evidence="8" key="1">
    <citation type="journal article" date="2016" name="Environ. Microbiol.">
        <title>The complete genome of a viable archaeum isolated from 123-million-year-old rock salt.</title>
        <authorList>
            <person name="Jaakkola S.T."/>
            <person name="Pfeiffer F."/>
            <person name="Ravantti J.J."/>
            <person name="Guo Q."/>
            <person name="Liu Y."/>
            <person name="Chen X."/>
            <person name="Ma H."/>
            <person name="Yang C."/>
            <person name="Oksanen H.M."/>
            <person name="Bamford D.H."/>
        </authorList>
    </citation>
    <scope>NUCLEOTIDE SEQUENCE</scope>
    <source>
        <strain evidence="8">JI20-1</strain>
    </source>
</reference>
<organism evidence="7 8">
    <name type="scientific">Halobacterium hubeiense</name>
    <dbReference type="NCBI Taxonomy" id="1407499"/>
    <lineage>
        <taxon>Archaea</taxon>
        <taxon>Methanobacteriati</taxon>
        <taxon>Methanobacteriota</taxon>
        <taxon>Stenosarchaea group</taxon>
        <taxon>Halobacteria</taxon>
        <taxon>Halobacteriales</taxon>
        <taxon>Halobacteriaceae</taxon>
        <taxon>Halobacterium</taxon>
    </lineage>
</organism>
<feature type="domain" description="Methylamine utilisation protein MauE" evidence="6">
    <location>
        <begin position="15"/>
        <end position="87"/>
    </location>
</feature>
<dbReference type="KEGG" id="hhb:Hhub_1303"/>
<gene>
    <name evidence="7" type="ORF">HHUB_1303</name>
</gene>
<dbReference type="EMBL" id="LN831302">
    <property type="protein sequence ID" value="CQH47233.1"/>
    <property type="molecule type" value="Genomic_DNA"/>
</dbReference>
<keyword evidence="4 5" id="KW-0472">Membrane</keyword>